<dbReference type="GO" id="GO:0097552">
    <property type="term" value="P:mitochondrial double-strand break repair via homologous recombination"/>
    <property type="evidence" value="ECO:0007669"/>
    <property type="project" value="EnsemblFungi"/>
</dbReference>
<evidence type="ECO:0000259" key="20">
    <source>
        <dbReference type="SMART" id="SM01347"/>
    </source>
</evidence>
<evidence type="ECO:0000256" key="2">
    <source>
        <dbReference type="ARBA" id="ARBA00004123"/>
    </source>
</evidence>
<keyword evidence="10 16" id="KW-0378">Hydrolase</keyword>
<dbReference type="PANTHER" id="PTHR10139">
    <property type="entry name" value="DOUBLE-STRAND BREAK REPAIR PROTEIN MRE11"/>
    <property type="match status" value="1"/>
</dbReference>
<feature type="domain" description="Mre11 DNA-binding" evidence="20">
    <location>
        <begin position="294"/>
        <end position="472"/>
    </location>
</feature>
<evidence type="ECO:0000256" key="13">
    <source>
        <dbReference type="ARBA" id="ARBA00023211"/>
    </source>
</evidence>
<dbReference type="GO" id="GO:0006303">
    <property type="term" value="P:double-strand break repair via nonhomologous end joining"/>
    <property type="evidence" value="ECO:0007669"/>
    <property type="project" value="EnsemblFungi"/>
</dbReference>
<dbReference type="CDD" id="cd00840">
    <property type="entry name" value="MPP_Mre11_N"/>
    <property type="match status" value="1"/>
</dbReference>
<feature type="active site" description="Proton donor" evidence="17">
    <location>
        <position position="129"/>
    </location>
</feature>
<keyword evidence="7" id="KW-0479">Metal-binding</keyword>
<dbReference type="InterPro" id="IPR029052">
    <property type="entry name" value="Metallo-depent_PP-like"/>
</dbReference>
<dbReference type="STRING" id="322104.A3LWI4"/>
<dbReference type="EMBL" id="CP000499">
    <property type="protein sequence ID" value="ABN66978.2"/>
    <property type="molecule type" value="Genomic_DNA"/>
</dbReference>
<evidence type="ECO:0000256" key="3">
    <source>
        <dbReference type="ARBA" id="ARBA00004286"/>
    </source>
</evidence>
<dbReference type="GO" id="GO:0140445">
    <property type="term" value="C:chromosome, telomeric repeat region"/>
    <property type="evidence" value="ECO:0007669"/>
    <property type="project" value="EnsemblFungi"/>
</dbReference>
<dbReference type="Gene3D" id="3.30.110.110">
    <property type="entry name" value="Mre11, capping domain"/>
    <property type="match status" value="1"/>
</dbReference>
<dbReference type="GO" id="GO:0006284">
    <property type="term" value="P:base-excision repair"/>
    <property type="evidence" value="ECO:0007669"/>
    <property type="project" value="EnsemblFungi"/>
</dbReference>
<evidence type="ECO:0000256" key="6">
    <source>
        <dbReference type="ARBA" id="ARBA00022722"/>
    </source>
</evidence>
<dbReference type="InterPro" id="IPR041796">
    <property type="entry name" value="Mre11_N"/>
</dbReference>
<sequence length="655" mass="74252">MPPVDKIPEGEDTIRILLTTDNHVGYNETDPVRGDDGWKTFHEITRLAKQLDVDMIVQGGDLFHINKPSKKSLFHVMKSLRLNCMGDRPCELELLSDPTQALDSGFGTVNYEDPNLNISIPVFAISGNHDDATGEGLLSPLDILSVSGLVNHFGKIPDSENITVSPLLFQKGRTKLALYGMANVRDERLHRAFRDGHVKFQRPNIQTDQWFNLFCIHQNHAQHSITSSIPEMYLPNFLDFVLWGHEHECIAYPVHNPETGFDVLQAGSSVATSLSEGEVADKHTFLLSIRDQRYSIEPIKLNTVRPFVLKEIVLSQTDLISGAASKSDVIALLSQEVESSIVKANENFKQNNAELFDEDDTEEDVAKKIPLPLIRIRVEYSGGYEIENTRRFSNRFVGKVANPNDIIQFYKKRTSETGPKKTKFSDKDLLEEGESNKKSTEIQLQDLIEKFISVADLSLLPEAGMNYAVKRYIDNEDKHVLQNYIENEIKKETEMLMKIDIEDTSVYDKDNDYSKKIFRQLLSQIKLENKKIDHESMDFDMEPSLSTKKAAPKRNTKKTKRSEEIVVSEDEDDDFQEEIEEKPAARKKSGRNTKANKKEEIISDNDDDIIDSDLDEGQQQTTRRGGSAPRAKRVSTSSRGRGRKTSSLKDSVMNL</sequence>
<proteinExistence type="inferred from homology"/>
<dbReference type="GO" id="GO:0000014">
    <property type="term" value="F:single-stranded DNA endodeoxyribonuclease activity"/>
    <property type="evidence" value="ECO:0007669"/>
    <property type="project" value="TreeGrafter"/>
</dbReference>
<dbReference type="GO" id="GO:0004017">
    <property type="term" value="F:AMP kinase activity"/>
    <property type="evidence" value="ECO:0007669"/>
    <property type="project" value="EnsemblFungi"/>
</dbReference>
<accession>A3LWI4</accession>
<dbReference type="InParanoid" id="A3LWI4"/>
<evidence type="ECO:0000256" key="15">
    <source>
        <dbReference type="ARBA" id="ARBA00023254"/>
    </source>
</evidence>
<evidence type="ECO:0000256" key="5">
    <source>
        <dbReference type="ARBA" id="ARBA00022454"/>
    </source>
</evidence>
<dbReference type="SUPFAM" id="SSF56300">
    <property type="entry name" value="Metallo-dependent phosphatases"/>
    <property type="match status" value="1"/>
</dbReference>
<dbReference type="Pfam" id="PF04152">
    <property type="entry name" value="Mre11_DNA_bind"/>
    <property type="match status" value="1"/>
</dbReference>
<organism evidence="21 22">
    <name type="scientific">Scheffersomyces stipitis (strain ATCC 58785 / CBS 6054 / NBRC 10063 / NRRL Y-11545)</name>
    <name type="common">Yeast</name>
    <name type="synonym">Pichia stipitis</name>
    <dbReference type="NCBI Taxonomy" id="322104"/>
    <lineage>
        <taxon>Eukaryota</taxon>
        <taxon>Fungi</taxon>
        <taxon>Dikarya</taxon>
        <taxon>Ascomycota</taxon>
        <taxon>Saccharomycotina</taxon>
        <taxon>Pichiomycetes</taxon>
        <taxon>Debaryomycetaceae</taxon>
        <taxon>Scheffersomyces</taxon>
    </lineage>
</organism>
<evidence type="ECO:0000256" key="4">
    <source>
        <dbReference type="ARBA" id="ARBA00009028"/>
    </source>
</evidence>
<evidence type="ECO:0000256" key="11">
    <source>
        <dbReference type="ARBA" id="ARBA00022839"/>
    </source>
</evidence>
<dbReference type="GO" id="GO:0060090">
    <property type="term" value="F:molecular adaptor activity"/>
    <property type="evidence" value="ECO:0007669"/>
    <property type="project" value="EnsemblFungi"/>
</dbReference>
<dbReference type="GO" id="GO:0030870">
    <property type="term" value="C:Mre11 complex"/>
    <property type="evidence" value="ECO:0007669"/>
    <property type="project" value="UniProtKB-UniRule"/>
</dbReference>
<dbReference type="GO" id="GO:0007095">
    <property type="term" value="P:mitotic G2 DNA damage checkpoint signaling"/>
    <property type="evidence" value="ECO:0007669"/>
    <property type="project" value="TreeGrafter"/>
</dbReference>
<evidence type="ECO:0000256" key="1">
    <source>
        <dbReference type="ARBA" id="ARBA00001936"/>
    </source>
</evidence>
<feature type="compositionally biased region" description="Acidic residues" evidence="19">
    <location>
        <begin position="566"/>
        <end position="580"/>
    </location>
</feature>
<comment type="subcellular location">
    <subcellularLocation>
        <location evidence="3">Chromosome</location>
    </subcellularLocation>
    <subcellularLocation>
        <location evidence="2 16">Nucleus</location>
    </subcellularLocation>
</comment>
<dbReference type="NCBIfam" id="TIGR00583">
    <property type="entry name" value="mre11"/>
    <property type="match status" value="1"/>
</dbReference>
<dbReference type="KEGG" id="pic:PICST_32483"/>
<dbReference type="OMA" id="QNHTGHT"/>
<keyword evidence="11 16" id="KW-0269">Exonuclease</keyword>
<comment type="function">
    <text evidence="16">Core component of the MRN complex, which plays a central role in double-strand break (DSB) repair, DNA recombination, maintenance of telomere integrity and meiosis. The MRN complex is involved in the repair of DNA double-strand breaks (DSBs) via homologous recombination (HR), an error-free mechanism which primarily occurs during S and G2 phases. The complex (1) mediates the end resection of damaged DNA, which generates proper single-stranded DNA, a key initial steps in HR, and is (2) required for the recruitment of other repair factors and efficient activation of ATM and ATR upon DNA damage. Within the MRN complex, MRE11 possesses both single-strand endonuclease activity and double-strand-specific 3'-5' exonuclease activity. MRE11 first endonucleolytically cleaves the 5' strand at DNA DSB ends to prevent non-homologous end joining (NHEJ) and licence HR. It then generates a single-stranded DNA gap via 3' to 5' exonucleolytic degradation, which is required for single-strand invasion and recombination.</text>
</comment>
<feature type="compositionally biased region" description="Acidic residues" evidence="19">
    <location>
        <begin position="602"/>
        <end position="616"/>
    </location>
</feature>
<dbReference type="HOGENOM" id="CLU_009535_3_0_1"/>
<dbReference type="GO" id="GO:0003691">
    <property type="term" value="F:double-stranded telomeric DNA binding"/>
    <property type="evidence" value="ECO:0007669"/>
    <property type="project" value="EnsemblFungi"/>
</dbReference>
<evidence type="ECO:0000256" key="10">
    <source>
        <dbReference type="ARBA" id="ARBA00022801"/>
    </source>
</evidence>
<dbReference type="PIRSF" id="PIRSF000882">
    <property type="entry name" value="DSB_repair_MRE11"/>
    <property type="match status" value="1"/>
</dbReference>
<dbReference type="AlphaFoldDB" id="A3LWI4"/>
<dbReference type="GO" id="GO:0035753">
    <property type="term" value="P:maintenance of DNA trinucleotide repeats"/>
    <property type="evidence" value="ECO:0007669"/>
    <property type="project" value="EnsemblFungi"/>
</dbReference>
<name>A3LWI4_PICST</name>
<dbReference type="GO" id="GO:0031573">
    <property type="term" value="P:mitotic intra-S DNA damage checkpoint signaling"/>
    <property type="evidence" value="ECO:0007669"/>
    <property type="project" value="EnsemblFungi"/>
</dbReference>
<feature type="compositionally biased region" description="Basic residues" evidence="19">
    <location>
        <begin position="550"/>
        <end position="560"/>
    </location>
</feature>
<evidence type="ECO:0000256" key="19">
    <source>
        <dbReference type="SAM" id="MobiDB-lite"/>
    </source>
</evidence>
<dbReference type="GO" id="GO:0000723">
    <property type="term" value="P:telomere maintenance"/>
    <property type="evidence" value="ECO:0007669"/>
    <property type="project" value="EnsemblFungi"/>
</dbReference>
<dbReference type="OrthoDB" id="30417at2759"/>
<dbReference type="GeneID" id="4839265"/>
<keyword evidence="12 16" id="KW-0234">DNA repair</keyword>
<keyword evidence="22" id="KW-1185">Reference proteome</keyword>
<dbReference type="Pfam" id="PF00149">
    <property type="entry name" value="Metallophos"/>
    <property type="match status" value="1"/>
</dbReference>
<dbReference type="GO" id="GO:0030145">
    <property type="term" value="F:manganese ion binding"/>
    <property type="evidence" value="ECO:0007669"/>
    <property type="project" value="UniProtKB-UniRule"/>
</dbReference>
<dbReference type="GO" id="GO:0010780">
    <property type="term" value="P:meiotic DNA double-strand break formation involved in reciprocal meiotic recombination"/>
    <property type="evidence" value="ECO:0007669"/>
    <property type="project" value="EnsemblFungi"/>
</dbReference>
<dbReference type="RefSeq" id="XP_001385007.2">
    <property type="nucleotide sequence ID" value="XM_001384970.1"/>
</dbReference>
<dbReference type="GO" id="GO:0043047">
    <property type="term" value="F:single-stranded telomeric DNA binding"/>
    <property type="evidence" value="ECO:0007669"/>
    <property type="project" value="EnsemblFungi"/>
</dbReference>
<evidence type="ECO:0000256" key="18">
    <source>
        <dbReference type="RuleBase" id="RU003447"/>
    </source>
</evidence>
<evidence type="ECO:0000256" key="9">
    <source>
        <dbReference type="ARBA" id="ARBA00022763"/>
    </source>
</evidence>
<comment type="cofactor">
    <cofactor evidence="1 16">
        <name>Mn(2+)</name>
        <dbReference type="ChEBI" id="CHEBI:29035"/>
    </cofactor>
</comment>
<dbReference type="GO" id="GO:1990918">
    <property type="term" value="P:double-strand break repair involved in meiotic recombination"/>
    <property type="evidence" value="ECO:0007669"/>
    <property type="project" value="EnsemblFungi"/>
</dbReference>
<evidence type="ECO:0000313" key="21">
    <source>
        <dbReference type="EMBL" id="ABN66978.2"/>
    </source>
</evidence>
<dbReference type="Proteomes" id="UP000002258">
    <property type="component" value="Chromosome 5"/>
</dbReference>
<feature type="region of interest" description="Disordered" evidence="19">
    <location>
        <begin position="538"/>
        <end position="655"/>
    </location>
</feature>
<protein>
    <recommendedName>
        <fullName evidence="16">Double-strand break repair protein</fullName>
    </recommendedName>
</protein>
<dbReference type="FunCoup" id="A3LWI4">
    <property type="interactions" value="1048"/>
</dbReference>
<evidence type="ECO:0000256" key="17">
    <source>
        <dbReference type="PIRSR" id="PIRSR000882-1"/>
    </source>
</evidence>
<dbReference type="GO" id="GO:0035861">
    <property type="term" value="C:site of double-strand break"/>
    <property type="evidence" value="ECO:0007669"/>
    <property type="project" value="EnsemblFungi"/>
</dbReference>
<dbReference type="GO" id="GO:0062176">
    <property type="term" value="P:R-loop processing"/>
    <property type="evidence" value="ECO:0007669"/>
    <property type="project" value="EnsemblFungi"/>
</dbReference>
<dbReference type="FunFam" id="3.60.21.10:FF:000011">
    <property type="entry name" value="Double-strand break repair protein"/>
    <property type="match status" value="1"/>
</dbReference>
<keyword evidence="14 16" id="KW-0539">Nucleus</keyword>
<dbReference type="InterPro" id="IPR007281">
    <property type="entry name" value="Mre11_DNA-bd"/>
</dbReference>
<feature type="compositionally biased region" description="Basic residues" evidence="19">
    <location>
        <begin position="585"/>
        <end position="595"/>
    </location>
</feature>
<dbReference type="eggNOG" id="KOG2310">
    <property type="taxonomic scope" value="Eukaryota"/>
</dbReference>
<dbReference type="InterPro" id="IPR038487">
    <property type="entry name" value="Mre11_capping_dom"/>
</dbReference>
<reference evidence="21 22" key="1">
    <citation type="journal article" date="2007" name="Nat. Biotechnol.">
        <title>Genome sequence of the lignocellulose-bioconverting and xylose-fermenting yeast Pichia stipitis.</title>
        <authorList>
            <person name="Jeffries T.W."/>
            <person name="Grigoriev I.V."/>
            <person name="Grimwood J."/>
            <person name="Laplaza J.M."/>
            <person name="Aerts A."/>
            <person name="Salamov A."/>
            <person name="Schmutz J."/>
            <person name="Lindquist E."/>
            <person name="Dehal P."/>
            <person name="Shapiro H."/>
            <person name="Jin Y.S."/>
            <person name="Passoth V."/>
            <person name="Richardson P.M."/>
        </authorList>
    </citation>
    <scope>NUCLEOTIDE SEQUENCE [LARGE SCALE GENOMIC DNA]</scope>
    <source>
        <strain evidence="22">ATCC 58785 / CBS 6054 / NBRC 10063 / NRRL Y-11545</strain>
    </source>
</reference>
<dbReference type="GO" id="GO:0030437">
    <property type="term" value="P:ascospore formation"/>
    <property type="evidence" value="ECO:0007669"/>
    <property type="project" value="EnsemblFungi"/>
</dbReference>
<keyword evidence="13 16" id="KW-0464">Manganese</keyword>
<gene>
    <name evidence="21" type="ORF">PICST_32483</name>
</gene>
<dbReference type="GO" id="GO:0051880">
    <property type="term" value="F:G-quadruplex DNA binding"/>
    <property type="evidence" value="ECO:0007669"/>
    <property type="project" value="EnsemblFungi"/>
</dbReference>
<evidence type="ECO:0000313" key="22">
    <source>
        <dbReference type="Proteomes" id="UP000002258"/>
    </source>
</evidence>
<dbReference type="InterPro" id="IPR004843">
    <property type="entry name" value="Calcineurin-like_PHP"/>
</dbReference>
<dbReference type="GO" id="GO:0000727">
    <property type="term" value="P:double-strand break repair via break-induced replication"/>
    <property type="evidence" value="ECO:0007669"/>
    <property type="project" value="EnsemblFungi"/>
</dbReference>
<evidence type="ECO:0000256" key="7">
    <source>
        <dbReference type="ARBA" id="ARBA00022723"/>
    </source>
</evidence>
<dbReference type="SMART" id="SM01347">
    <property type="entry name" value="Mre11_DNA_bind"/>
    <property type="match status" value="1"/>
</dbReference>
<dbReference type="GO" id="GO:0006357">
    <property type="term" value="P:regulation of transcription by RNA polymerase II"/>
    <property type="evidence" value="ECO:0007669"/>
    <property type="project" value="EnsemblFungi"/>
</dbReference>
<keyword evidence="8 16" id="KW-0255">Endonuclease</keyword>
<keyword evidence="15 16" id="KW-0469">Meiosis</keyword>
<keyword evidence="5" id="KW-0158">Chromosome</keyword>
<dbReference type="GO" id="GO:0010791">
    <property type="term" value="P:DNA double-strand break processing involved in repair via synthesis-dependent strand annealing"/>
    <property type="evidence" value="ECO:0007669"/>
    <property type="project" value="EnsemblFungi"/>
</dbReference>
<dbReference type="InterPro" id="IPR003701">
    <property type="entry name" value="Mre11"/>
</dbReference>
<keyword evidence="6 16" id="KW-0540">Nuclease</keyword>
<evidence type="ECO:0000256" key="12">
    <source>
        <dbReference type="ARBA" id="ARBA00023204"/>
    </source>
</evidence>
<dbReference type="GO" id="GO:0008296">
    <property type="term" value="F:3'-5'-DNA exonuclease activity"/>
    <property type="evidence" value="ECO:0007669"/>
    <property type="project" value="EnsemblFungi"/>
</dbReference>
<evidence type="ECO:0000256" key="16">
    <source>
        <dbReference type="PIRNR" id="PIRNR000882"/>
    </source>
</evidence>
<evidence type="ECO:0000256" key="8">
    <source>
        <dbReference type="ARBA" id="ARBA00022759"/>
    </source>
</evidence>
<evidence type="ECO:0000256" key="14">
    <source>
        <dbReference type="ARBA" id="ARBA00023242"/>
    </source>
</evidence>
<keyword evidence="9 16" id="KW-0227">DNA damage</keyword>
<comment type="similarity">
    <text evidence="4 16 18">Belongs to the MRE11/RAD32 family.</text>
</comment>
<dbReference type="Gene3D" id="3.60.21.10">
    <property type="match status" value="1"/>
</dbReference>
<dbReference type="PANTHER" id="PTHR10139:SF1">
    <property type="entry name" value="DOUBLE-STRAND BREAK REPAIR PROTEIN MRE11"/>
    <property type="match status" value="1"/>
</dbReference>